<protein>
    <recommendedName>
        <fullName evidence="1">DUF559 domain-containing protein</fullName>
    </recommendedName>
</protein>
<organism evidence="2 3">
    <name type="scientific">Terrabacter aerolatus</name>
    <dbReference type="NCBI Taxonomy" id="422442"/>
    <lineage>
        <taxon>Bacteria</taxon>
        <taxon>Bacillati</taxon>
        <taxon>Actinomycetota</taxon>
        <taxon>Actinomycetes</taxon>
        <taxon>Micrococcales</taxon>
        <taxon>Intrasporangiaceae</taxon>
        <taxon>Terrabacter</taxon>
    </lineage>
</organism>
<gene>
    <name evidence="2" type="ORF">TAE01_17870</name>
</gene>
<feature type="domain" description="DUF559" evidence="1">
    <location>
        <begin position="244"/>
        <end position="308"/>
    </location>
</feature>
<dbReference type="EMBL" id="BJYX01000007">
    <property type="protein sequence ID" value="GEO29977.1"/>
    <property type="molecule type" value="Genomic_DNA"/>
</dbReference>
<evidence type="ECO:0000313" key="2">
    <source>
        <dbReference type="EMBL" id="GEO29977.1"/>
    </source>
</evidence>
<evidence type="ECO:0000313" key="3">
    <source>
        <dbReference type="Proteomes" id="UP000321534"/>
    </source>
</evidence>
<dbReference type="InterPro" id="IPR007569">
    <property type="entry name" value="DUF559"/>
</dbReference>
<reference evidence="2 3" key="1">
    <citation type="submission" date="2019-07" db="EMBL/GenBank/DDBJ databases">
        <title>Whole genome shotgun sequence of Terrabacter aerolatus NBRC 106305.</title>
        <authorList>
            <person name="Hosoyama A."/>
            <person name="Uohara A."/>
            <person name="Ohji S."/>
            <person name="Ichikawa N."/>
        </authorList>
    </citation>
    <scope>NUCLEOTIDE SEQUENCE [LARGE SCALE GENOMIC DNA]</scope>
    <source>
        <strain evidence="2 3">NBRC 106305</strain>
    </source>
</reference>
<keyword evidence="3" id="KW-1185">Reference proteome</keyword>
<dbReference type="Proteomes" id="UP000321534">
    <property type="component" value="Unassembled WGS sequence"/>
</dbReference>
<dbReference type="Pfam" id="PF04480">
    <property type="entry name" value="DUF559"/>
    <property type="match status" value="1"/>
</dbReference>
<evidence type="ECO:0000259" key="1">
    <source>
        <dbReference type="Pfam" id="PF04480"/>
    </source>
</evidence>
<dbReference type="Gene3D" id="3.40.960.10">
    <property type="entry name" value="VSR Endonuclease"/>
    <property type="match status" value="1"/>
</dbReference>
<dbReference type="AlphaFoldDB" id="A0A512D0I0"/>
<name>A0A512D0I0_9MICO</name>
<dbReference type="SUPFAM" id="SSF52980">
    <property type="entry name" value="Restriction endonuclease-like"/>
    <property type="match status" value="1"/>
</dbReference>
<proteinExistence type="predicted"/>
<sequence length="333" mass="36686">MEKPGRRATVFATLGVMTTRCRPRRGRTTADVVAALTRLGGICSWRELRRAVPWRLIGPAVESGLVRRIGHGSYALPAADDGRVAARRMTGVASHRTAALHWGWKVKTVPRLPDVTVPARRKPRASTRGGATVHRRTLAPGDVVDGWVTTPVRTVLDCCLDLLFDEALSVVDSALRSGLPRRALVTAAGALGPRLRARALAVVRQGSAQAANPFESVLRAIALGVGSDWDPQHRIRYDDFYARVDLADEHLGIVLEADSFEFHSERAAMSRDTERYDELVSRGWLVLRFTWEQVMLRPAWVAQVIERTVRRRVTELGADRGRPTTSRGSVAAA</sequence>
<comment type="caution">
    <text evidence="2">The sequence shown here is derived from an EMBL/GenBank/DDBJ whole genome shotgun (WGS) entry which is preliminary data.</text>
</comment>
<accession>A0A512D0I0</accession>
<dbReference type="InterPro" id="IPR011335">
    <property type="entry name" value="Restrct_endonuc-II-like"/>
</dbReference>